<keyword evidence="2" id="KW-1185">Reference proteome</keyword>
<name>A0A930YVU7_9FLAO</name>
<accession>A0A930YVU7</accession>
<protein>
    <submittedName>
        <fullName evidence="1">Uncharacterized protein</fullName>
    </submittedName>
</protein>
<evidence type="ECO:0000313" key="1">
    <source>
        <dbReference type="EMBL" id="MBF5027258.1"/>
    </source>
</evidence>
<proteinExistence type="predicted"/>
<dbReference type="EMBL" id="JADKYY010000005">
    <property type="protein sequence ID" value="MBF5027258.1"/>
    <property type="molecule type" value="Genomic_DNA"/>
</dbReference>
<reference evidence="1" key="1">
    <citation type="submission" date="2020-11" db="EMBL/GenBank/DDBJ databases">
        <title>Genome seq and assembly of Planobacterium sp.</title>
        <authorList>
            <person name="Chhetri G."/>
        </authorList>
    </citation>
    <scope>NUCLEOTIDE SEQUENCE</scope>
    <source>
        <strain evidence="1">GCR5</strain>
    </source>
</reference>
<dbReference type="RefSeq" id="WP_194739188.1">
    <property type="nucleotide sequence ID" value="NZ_JADKYY010000005.1"/>
</dbReference>
<dbReference type="Proteomes" id="UP000694480">
    <property type="component" value="Unassembled WGS sequence"/>
</dbReference>
<dbReference type="AlphaFoldDB" id="A0A930YVU7"/>
<sequence length="47" mass="5502">MLTKHRERIYSTITDLFTVVYLKGKVTTPSGLFPYESNNHENWNQTA</sequence>
<gene>
    <name evidence="1" type="ORF">IC612_05545</name>
</gene>
<organism evidence="1 2">
    <name type="scientific">Planobacterium oryzisoli</name>
    <dbReference type="NCBI Taxonomy" id="2771435"/>
    <lineage>
        <taxon>Bacteria</taxon>
        <taxon>Pseudomonadati</taxon>
        <taxon>Bacteroidota</taxon>
        <taxon>Flavobacteriia</taxon>
        <taxon>Flavobacteriales</taxon>
        <taxon>Weeksellaceae</taxon>
        <taxon>Chryseobacterium group</taxon>
        <taxon>Chryseobacterium</taxon>
    </lineage>
</organism>
<comment type="caution">
    <text evidence="1">The sequence shown here is derived from an EMBL/GenBank/DDBJ whole genome shotgun (WGS) entry which is preliminary data.</text>
</comment>
<evidence type="ECO:0000313" key="2">
    <source>
        <dbReference type="Proteomes" id="UP000694480"/>
    </source>
</evidence>